<comment type="caution">
    <text evidence="2">The sequence shown here is derived from an EMBL/GenBank/DDBJ whole genome shotgun (WGS) entry which is preliminary data.</text>
</comment>
<organism evidence="2 3">
    <name type="scientific">Paramecium sonneborni</name>
    <dbReference type="NCBI Taxonomy" id="65129"/>
    <lineage>
        <taxon>Eukaryota</taxon>
        <taxon>Sar</taxon>
        <taxon>Alveolata</taxon>
        <taxon>Ciliophora</taxon>
        <taxon>Intramacronucleata</taxon>
        <taxon>Oligohymenophorea</taxon>
        <taxon>Peniculida</taxon>
        <taxon>Parameciidae</taxon>
        <taxon>Paramecium</taxon>
    </lineage>
</organism>
<gene>
    <name evidence="2" type="ORF">PSON_ATCC_30995.1.T1020064</name>
</gene>
<dbReference type="OrthoDB" id="301216at2759"/>
<reference evidence="2" key="1">
    <citation type="submission" date="2021-01" db="EMBL/GenBank/DDBJ databases">
        <authorList>
            <consortium name="Genoscope - CEA"/>
            <person name="William W."/>
        </authorList>
    </citation>
    <scope>NUCLEOTIDE SEQUENCE</scope>
</reference>
<name>A0A8S1QB88_9CILI</name>
<dbReference type="Proteomes" id="UP000692954">
    <property type="component" value="Unassembled WGS sequence"/>
</dbReference>
<keyword evidence="3" id="KW-1185">Reference proteome</keyword>
<accession>A0A8S1QB88</accession>
<proteinExistence type="predicted"/>
<evidence type="ECO:0000256" key="1">
    <source>
        <dbReference type="SAM" id="Coils"/>
    </source>
</evidence>
<sequence length="498" mass="59795">MKISVNNCKHQLIISVKDERFQQVENKIKEFPKQLISYREFPYSVTDKRTEINYIVNKIEGGISVSFQKTQLIDYDPQILIESLKLKIEEHLQIMVRIFWREGELKEILIQKIIYSPTDLEFNIQYGKMLNCQFYLSKIIGNCLMSKKEDCIHIYLIKSEILDGFTHTEFLKAPPLNLNILVQQKDIWSIGEILHNTFLTSQLIQQILVECNCISSLIINQYYHFIPTKELGIFVFKINSAYLNQQHLIVSLCSKIVNNKIQIYLREAVQYSMLMELQKIDINKYFDDLKFLKFEEFERINDFWDFIQKFFITTLAYTFFYDTKFLQLQIFQKLRHLQFFQKVQIPIIQNIQQLKSIIHRRGPHPHLDLRQICQIFQNLNDKYLHIYFIRYTDDVPKLSHLMKIYQEKIDDQIQRLKSINNSFDHEINQLANKLFNISIELNTYETSQFVLKIQGSQNGHLEYKFSKQFIVKKYLAKEEQWPTFEFPHSEEYKILNSF</sequence>
<keyword evidence="1" id="KW-0175">Coiled coil</keyword>
<dbReference type="AlphaFoldDB" id="A0A8S1QB88"/>
<evidence type="ECO:0000313" key="3">
    <source>
        <dbReference type="Proteomes" id="UP000692954"/>
    </source>
</evidence>
<protein>
    <submittedName>
        <fullName evidence="2">Uncharacterized protein</fullName>
    </submittedName>
</protein>
<evidence type="ECO:0000313" key="2">
    <source>
        <dbReference type="EMBL" id="CAD8113019.1"/>
    </source>
</evidence>
<dbReference type="EMBL" id="CAJJDN010000102">
    <property type="protein sequence ID" value="CAD8113019.1"/>
    <property type="molecule type" value="Genomic_DNA"/>
</dbReference>
<feature type="coiled-coil region" evidence="1">
    <location>
        <begin position="402"/>
        <end position="433"/>
    </location>
</feature>